<name>A0A0W8FEB6_9ZZZZ</name>
<sequence length="174" mass="19641">MREYWFSDIRPDDVVVDIGANMGAFCIRAAKMARKVFAAEPVTVNDLRENIRLNGADIEVLDGALGSGGVQPIEWDGVLVMKQTYPLREIREMAGGCDFLKCDCEGAEWSIIPEDLQSVRRIEMELHMPPICGPINRRLLDYISAHYRFVIDRLPCHAVMGVMGVLHAERIRPQ</sequence>
<dbReference type="InterPro" id="IPR052514">
    <property type="entry name" value="SAM-dependent_MTase"/>
</dbReference>
<gene>
    <name evidence="1" type="ORF">ASZ90_011047</name>
</gene>
<reference evidence="1" key="1">
    <citation type="journal article" date="2015" name="Proc. Natl. Acad. Sci. U.S.A.">
        <title>Networks of energetic and metabolic interactions define dynamics in microbial communities.</title>
        <authorList>
            <person name="Embree M."/>
            <person name="Liu J.K."/>
            <person name="Al-Bassam M.M."/>
            <person name="Zengler K."/>
        </authorList>
    </citation>
    <scope>NUCLEOTIDE SEQUENCE</scope>
</reference>
<dbReference type="PANTHER" id="PTHR34203">
    <property type="entry name" value="METHYLTRANSFERASE, FKBM FAMILY PROTEIN"/>
    <property type="match status" value="1"/>
</dbReference>
<dbReference type="EMBL" id="LNQE01001312">
    <property type="protein sequence ID" value="KUG19238.1"/>
    <property type="molecule type" value="Genomic_DNA"/>
</dbReference>
<evidence type="ECO:0000313" key="1">
    <source>
        <dbReference type="EMBL" id="KUG19238.1"/>
    </source>
</evidence>
<dbReference type="AlphaFoldDB" id="A0A0W8FEB6"/>
<accession>A0A0W8FEB6</accession>
<proteinExistence type="predicted"/>
<dbReference type="InterPro" id="IPR029063">
    <property type="entry name" value="SAM-dependent_MTases_sf"/>
</dbReference>
<dbReference type="Gene3D" id="3.40.50.150">
    <property type="entry name" value="Vaccinia Virus protein VP39"/>
    <property type="match status" value="1"/>
</dbReference>
<organism evidence="1">
    <name type="scientific">hydrocarbon metagenome</name>
    <dbReference type="NCBI Taxonomy" id="938273"/>
    <lineage>
        <taxon>unclassified sequences</taxon>
        <taxon>metagenomes</taxon>
        <taxon>ecological metagenomes</taxon>
    </lineage>
</organism>
<protein>
    <submittedName>
        <fullName evidence="1">Uncharacterized protein</fullName>
    </submittedName>
</protein>
<comment type="caution">
    <text evidence="1">The sequence shown here is derived from an EMBL/GenBank/DDBJ whole genome shotgun (WGS) entry which is preliminary data.</text>
</comment>
<dbReference type="SUPFAM" id="SSF53335">
    <property type="entry name" value="S-adenosyl-L-methionine-dependent methyltransferases"/>
    <property type="match status" value="1"/>
</dbReference>
<dbReference type="PANTHER" id="PTHR34203:SF15">
    <property type="entry name" value="SLL1173 PROTEIN"/>
    <property type="match status" value="1"/>
</dbReference>